<evidence type="ECO:0000256" key="3">
    <source>
        <dbReference type="SAM" id="MobiDB-lite"/>
    </source>
</evidence>
<name>A0ABY7FKT4_MYAAR</name>
<dbReference type="InterPro" id="IPR000742">
    <property type="entry name" value="EGF"/>
</dbReference>
<keyword evidence="2" id="KW-1015">Disulfide bond</keyword>
<evidence type="ECO:0000313" key="7">
    <source>
        <dbReference type="Proteomes" id="UP001164746"/>
    </source>
</evidence>
<protein>
    <submittedName>
        <fullName evidence="6">WIF1-like protein</fullName>
    </submittedName>
</protein>
<keyword evidence="2" id="KW-0245">EGF-like domain</keyword>
<feature type="disulfide bond" evidence="2">
    <location>
        <begin position="575"/>
        <end position="584"/>
    </location>
</feature>
<feature type="compositionally biased region" description="Basic and acidic residues" evidence="3">
    <location>
        <begin position="24"/>
        <end position="37"/>
    </location>
</feature>
<dbReference type="PANTHER" id="PTHR10075">
    <property type="entry name" value="BASIGIN RELATED"/>
    <property type="match status" value="1"/>
</dbReference>
<dbReference type="InterPro" id="IPR003599">
    <property type="entry name" value="Ig_sub"/>
</dbReference>
<feature type="disulfide bond" evidence="2">
    <location>
        <begin position="557"/>
        <end position="567"/>
    </location>
</feature>
<evidence type="ECO:0000313" key="6">
    <source>
        <dbReference type="EMBL" id="WAR22665.1"/>
    </source>
</evidence>
<evidence type="ECO:0000259" key="4">
    <source>
        <dbReference type="PROSITE" id="PS50026"/>
    </source>
</evidence>
<dbReference type="InterPro" id="IPR007110">
    <property type="entry name" value="Ig-like_dom"/>
</dbReference>
<keyword evidence="1" id="KW-0393">Immunoglobulin domain</keyword>
<reference evidence="6" key="1">
    <citation type="submission" date="2022-11" db="EMBL/GenBank/DDBJ databases">
        <title>Centuries of genome instability and evolution in soft-shell clam transmissible cancer (bioRxiv).</title>
        <authorList>
            <person name="Hart S.F.M."/>
            <person name="Yonemitsu M.A."/>
            <person name="Giersch R.M."/>
            <person name="Beal B.F."/>
            <person name="Arriagada G."/>
            <person name="Davis B.W."/>
            <person name="Ostrander E.A."/>
            <person name="Goff S.P."/>
            <person name="Metzger M.J."/>
        </authorList>
    </citation>
    <scope>NUCLEOTIDE SEQUENCE</scope>
    <source>
        <strain evidence="6">MELC-2E11</strain>
        <tissue evidence="6">Siphon/mantle</tissue>
    </source>
</reference>
<feature type="compositionally biased region" description="Basic residues" evidence="3">
    <location>
        <begin position="1"/>
        <end position="18"/>
    </location>
</feature>
<sequence>MDQIIKGKRKGKERKGRLSGKGMDLLRKESGEENKVMKGKRAEKFNYAGLKPPDADTSHDGFGQVITVNYPTLSNMSRQTDTKNKLFMSVITCLYKLTSKPEDSDSGTERNHPQYNLQHPHLRLTLVHHVGRAVTACALCRVRLHHHSYHPFTCFRRQASDAGFPDTRMAACFGRWQGHVKFSTELCAAGWDVCSWDVDSSVLGKVSWNVALSVDGCFAYNAAQDGGRCRECQSELDQDDLAGMGRGCPHQHISQGSCISGGRIDASCCVDSHISINTACQQQPWIDGVMCCKQSAKRPHIIVPPPGRLEVNVGRIFMLTCQAEGVPSPRVQWYKDGAKLPNERHSRVSTLLSGDLLVTLSKHSDSGQYTCEVINEEGIDIAHTQVFVKDHDSGCRDDTTDGLLMHRDIHACQGQWKGHVKEGESLCKRGWRVCNHHDKERLKDLSWLDILDMDGCFAYNVANTKNGKCKRCRAGEGRLAGVGRECGRVRYSRPSCLSQGRIDVYRGRDVKNSDDSCSYAEGHTTGVLCCKRDKNYRHAKKKDRSKNEITTYERPHCSLGCENGGQCVGYNVCMCPVGYKGAMCQNAVCPSGCGRRARCVRPGVCECIQPYSGKNCSEKPIETRCKLQCLNGGQCRRGACKCPPHYSGSRCQTFTPTWKHHTLLSKQNRTER</sequence>
<feature type="region of interest" description="Disordered" evidence="3">
    <location>
        <begin position="1"/>
        <end position="37"/>
    </location>
</feature>
<dbReference type="InterPro" id="IPR036179">
    <property type="entry name" value="Ig-like_dom_sf"/>
</dbReference>
<feature type="domain" description="EGF-like" evidence="4">
    <location>
        <begin position="553"/>
        <end position="585"/>
    </location>
</feature>
<dbReference type="EMBL" id="CP111023">
    <property type="protein sequence ID" value="WAR22665.1"/>
    <property type="molecule type" value="Genomic_DNA"/>
</dbReference>
<gene>
    <name evidence="6" type="ORF">MAR_016639</name>
</gene>
<keyword evidence="7" id="KW-1185">Reference proteome</keyword>
<dbReference type="CDD" id="cd00096">
    <property type="entry name" value="Ig"/>
    <property type="match status" value="1"/>
</dbReference>
<evidence type="ECO:0000256" key="1">
    <source>
        <dbReference type="ARBA" id="ARBA00023319"/>
    </source>
</evidence>
<organism evidence="6 7">
    <name type="scientific">Mya arenaria</name>
    <name type="common">Soft-shell clam</name>
    <dbReference type="NCBI Taxonomy" id="6604"/>
    <lineage>
        <taxon>Eukaryota</taxon>
        <taxon>Metazoa</taxon>
        <taxon>Spiralia</taxon>
        <taxon>Lophotrochozoa</taxon>
        <taxon>Mollusca</taxon>
        <taxon>Bivalvia</taxon>
        <taxon>Autobranchia</taxon>
        <taxon>Heteroconchia</taxon>
        <taxon>Euheterodonta</taxon>
        <taxon>Imparidentia</taxon>
        <taxon>Neoheterodontei</taxon>
        <taxon>Myida</taxon>
        <taxon>Myoidea</taxon>
        <taxon>Myidae</taxon>
        <taxon>Mya</taxon>
    </lineage>
</organism>
<dbReference type="SMART" id="SM00409">
    <property type="entry name" value="IG"/>
    <property type="match status" value="1"/>
</dbReference>
<dbReference type="PROSITE" id="PS01186">
    <property type="entry name" value="EGF_2"/>
    <property type="match status" value="2"/>
</dbReference>
<dbReference type="SMART" id="SM00408">
    <property type="entry name" value="IGc2"/>
    <property type="match status" value="1"/>
</dbReference>
<proteinExistence type="predicted"/>
<dbReference type="SMART" id="SM00181">
    <property type="entry name" value="EGF"/>
    <property type="match status" value="3"/>
</dbReference>
<dbReference type="InterPro" id="IPR003598">
    <property type="entry name" value="Ig_sub2"/>
</dbReference>
<feature type="domain" description="Ig-like" evidence="5">
    <location>
        <begin position="299"/>
        <end position="382"/>
    </location>
</feature>
<dbReference type="PROSITE" id="PS00022">
    <property type="entry name" value="EGF_1"/>
    <property type="match status" value="2"/>
</dbReference>
<comment type="caution">
    <text evidence="2">Lacks conserved residue(s) required for the propagation of feature annotation.</text>
</comment>
<dbReference type="SUPFAM" id="SSF48726">
    <property type="entry name" value="Immunoglobulin"/>
    <property type="match status" value="1"/>
</dbReference>
<dbReference type="Gene3D" id="2.10.25.10">
    <property type="entry name" value="Laminin"/>
    <property type="match status" value="2"/>
</dbReference>
<dbReference type="Proteomes" id="UP001164746">
    <property type="component" value="Chromosome 12"/>
</dbReference>
<evidence type="ECO:0000259" key="5">
    <source>
        <dbReference type="PROSITE" id="PS50835"/>
    </source>
</evidence>
<accession>A0ABY7FKT4</accession>
<dbReference type="PROSITE" id="PS50835">
    <property type="entry name" value="IG_LIKE"/>
    <property type="match status" value="1"/>
</dbReference>
<dbReference type="InterPro" id="IPR013783">
    <property type="entry name" value="Ig-like_fold"/>
</dbReference>
<evidence type="ECO:0000256" key="2">
    <source>
        <dbReference type="PROSITE-ProRule" id="PRU00076"/>
    </source>
</evidence>
<dbReference type="PANTHER" id="PTHR10075:SF100">
    <property type="entry name" value="FASCICLIN-2"/>
    <property type="match status" value="1"/>
</dbReference>
<dbReference type="Pfam" id="PF13927">
    <property type="entry name" value="Ig_3"/>
    <property type="match status" value="1"/>
</dbReference>
<dbReference type="Gene3D" id="2.60.40.10">
    <property type="entry name" value="Immunoglobulins"/>
    <property type="match status" value="1"/>
</dbReference>
<dbReference type="PROSITE" id="PS50026">
    <property type="entry name" value="EGF_3"/>
    <property type="match status" value="1"/>
</dbReference>